<reference evidence="3" key="1">
    <citation type="journal article" date="2019" name="Int. J. Syst. Evol. Microbiol.">
        <title>The Global Catalogue of Microorganisms (GCM) 10K type strain sequencing project: providing services to taxonomists for standard genome sequencing and annotation.</title>
        <authorList>
            <consortium name="The Broad Institute Genomics Platform"/>
            <consortium name="The Broad Institute Genome Sequencing Center for Infectious Disease"/>
            <person name="Wu L."/>
            <person name="Ma J."/>
        </authorList>
    </citation>
    <scope>NUCLEOTIDE SEQUENCE [LARGE SCALE GENOMIC DNA]</scope>
    <source>
        <strain evidence="3">JCM 18123</strain>
    </source>
</reference>
<comment type="caution">
    <text evidence="2">The sequence shown here is derived from an EMBL/GenBank/DDBJ whole genome shotgun (WGS) entry which is preliminary data.</text>
</comment>
<proteinExistence type="predicted"/>
<evidence type="ECO:0000313" key="2">
    <source>
        <dbReference type="EMBL" id="GAA4952825.1"/>
    </source>
</evidence>
<feature type="region of interest" description="Disordered" evidence="1">
    <location>
        <begin position="49"/>
        <end position="76"/>
    </location>
</feature>
<evidence type="ECO:0000256" key="1">
    <source>
        <dbReference type="SAM" id="MobiDB-lite"/>
    </source>
</evidence>
<dbReference type="EMBL" id="BAABIK010000028">
    <property type="protein sequence ID" value="GAA4952825.1"/>
    <property type="molecule type" value="Genomic_DNA"/>
</dbReference>
<evidence type="ECO:0000313" key="3">
    <source>
        <dbReference type="Proteomes" id="UP001499993"/>
    </source>
</evidence>
<name>A0ABP9H055_9ACTN</name>
<sequence length="76" mass="7957">MPWRYRVNHPGEVPHPGSYEVGIVVSGHVEHTVHYEPGLFDSGRCLGTANAAAPRGDLPDSALADAARHPSGGGTT</sequence>
<dbReference type="Proteomes" id="UP001499993">
    <property type="component" value="Unassembled WGS sequence"/>
</dbReference>
<gene>
    <name evidence="2" type="ORF">GCM10023224_41990</name>
</gene>
<accession>A0ABP9H055</accession>
<organism evidence="2 3">
    <name type="scientific">Streptomonospora halophila</name>
    <dbReference type="NCBI Taxonomy" id="427369"/>
    <lineage>
        <taxon>Bacteria</taxon>
        <taxon>Bacillati</taxon>
        <taxon>Actinomycetota</taxon>
        <taxon>Actinomycetes</taxon>
        <taxon>Streptosporangiales</taxon>
        <taxon>Nocardiopsidaceae</taxon>
        <taxon>Streptomonospora</taxon>
    </lineage>
</organism>
<keyword evidence="3" id="KW-1185">Reference proteome</keyword>
<protein>
    <submittedName>
        <fullName evidence="2">Uncharacterized protein</fullName>
    </submittedName>
</protein>